<dbReference type="Pfam" id="PF21099">
    <property type="entry name" value="POLQ_helical"/>
    <property type="match status" value="1"/>
</dbReference>
<dbReference type="Pfam" id="PF20470">
    <property type="entry name" value="HTH_61"/>
    <property type="match status" value="1"/>
</dbReference>
<comment type="catalytic activity">
    <reaction evidence="14">
        <text>Couples ATP hydrolysis with the unwinding of duplex DNA by translocating in the 3'-5' direction.</text>
        <dbReference type="EC" id="5.6.2.4"/>
    </reaction>
</comment>
<dbReference type="Gene3D" id="3.40.50.300">
    <property type="entry name" value="P-loop containing nucleotide triphosphate hydrolases"/>
    <property type="match status" value="2"/>
</dbReference>
<dbReference type="Gene3D" id="1.10.3380.20">
    <property type="match status" value="1"/>
</dbReference>
<evidence type="ECO:0000256" key="16">
    <source>
        <dbReference type="ARBA" id="ARBA00048988"/>
    </source>
</evidence>
<evidence type="ECO:0000256" key="7">
    <source>
        <dbReference type="ARBA" id="ARBA00022801"/>
    </source>
</evidence>
<evidence type="ECO:0000256" key="20">
    <source>
        <dbReference type="ARBA" id="ARBA00076391"/>
    </source>
</evidence>
<dbReference type="FunFam" id="1.10.3380.20:FF:000002">
    <property type="entry name" value="helicase POLQ-like isoform X1"/>
    <property type="match status" value="1"/>
</dbReference>
<dbReference type="SUPFAM" id="SSF158702">
    <property type="entry name" value="Sec63 N-terminal domain-like"/>
    <property type="match status" value="1"/>
</dbReference>
<dbReference type="FunFam" id="1.10.150.20:FF:000058">
    <property type="entry name" value="Helicase, POLQ like"/>
    <property type="match status" value="1"/>
</dbReference>
<keyword evidence="4" id="KW-0158">Chromosome</keyword>
<dbReference type="SUPFAM" id="SSF52540">
    <property type="entry name" value="P-loop containing nucleoside triphosphate hydrolases"/>
    <property type="match status" value="1"/>
</dbReference>
<evidence type="ECO:0000256" key="5">
    <source>
        <dbReference type="ARBA" id="ARBA00022741"/>
    </source>
</evidence>
<keyword evidence="10" id="KW-0238">DNA-binding</keyword>
<keyword evidence="13" id="KW-0539">Nucleus</keyword>
<proteinExistence type="inferred from homology"/>
<feature type="domain" description="Helicase ATP-binding" evidence="22">
    <location>
        <begin position="192"/>
        <end position="364"/>
    </location>
</feature>
<keyword evidence="7" id="KW-0378">Hydrolase</keyword>
<evidence type="ECO:0000256" key="15">
    <source>
        <dbReference type="ARBA" id="ARBA00034808"/>
    </source>
</evidence>
<evidence type="ECO:0000256" key="18">
    <source>
        <dbReference type="ARBA" id="ARBA00069099"/>
    </source>
</evidence>
<feature type="domain" description="Helicase C-terminal" evidence="23">
    <location>
        <begin position="412"/>
        <end position="608"/>
    </location>
</feature>
<evidence type="ECO:0000256" key="19">
    <source>
        <dbReference type="ARBA" id="ARBA00074990"/>
    </source>
</evidence>
<sequence>MSSGRLQVKVKRVSERRRSRDSPKRVRTPVRPGTCSPSRRPVMEEELCSDSDDLFGDYDSILGDSSLLQRLDDRPGPPWEDEPGPCRDLPASQLQFEEEREPLPGRSRRSDLLKRTMLGNAAAPPAAPRTAVLKEAVVSEEISVAMRAMETISSQTTDLGPFFGLPSKVKELMQRLRGIQKLYDWQEACLNLDCVQQRRNLIYSLPTSGGKTLVAEILILRELLCRRKDCLLILPYTSLVQEKVRGLASLGLELDFLVEEYAGSRGRFPPVRRRSRTSLYVATIEKAHGLVNSLIETGRLENLGLLVVDELHMLGEGSRGAVMEMTVAKVQHLSRNTQIIGMSATLGNIQELQAFLRAELYSSDFRPVQLKEFVKVGDSIYEVDPTEESGFRFSRLLPFKYSSAMQKADPDHIIALVTEVIPAHSCLIFCPTKKNCENVAAMICKYLKRDFLRHREAEKSRLLEDLQDGGGGSTCPVLRRTVPYGVAYHHSGLTTEERRLLEEAFSRGVLCLLSCTSTLAAGVNLPARRVILRSPFVATEFLRRSQYKQMAGRAGRAGMDSVGESVLILQEKDRVAAKALLSSPMERCVSQLLEEDAKGLLTLILSLIGLHVAASLQQLQDFLQGTLLSVQQLCADRGLQDVVLRCVRTLCDKELIAADGHAPSLQVTRLGRAAYKGGVDLTVCHLLYKDLRGGLDGLLLSSFLHLLYLVTPYDLLPQCSPNWMIFLRQFTSLSAAEQKMSAAVGVPESLVARKAAGQTVKKGADAAPARRMYLALVLLCLLKETSVWGVAERFQLSRGFVQTLLSSAAAFCSCALHFTEELEELWPFRSLLLALTQRLTYCVKAELVPLMEVAGVMEARAKQLYGAGYRTLAHLANADPAVLSRTIQNLYIKQASMMVASAKMLLSEKAAALQEEVDELLTLPDDLPRPRPLP</sequence>
<dbReference type="InterPro" id="IPR001650">
    <property type="entry name" value="Helicase_C-like"/>
</dbReference>
<feature type="region of interest" description="Disordered" evidence="21">
    <location>
        <begin position="1"/>
        <end position="45"/>
    </location>
</feature>
<organism evidence="24 25">
    <name type="scientific">Oryzias javanicus</name>
    <name type="common">Javanese ricefish</name>
    <name type="synonym">Aplocheilus javanicus</name>
    <dbReference type="NCBI Taxonomy" id="123683"/>
    <lineage>
        <taxon>Eukaryota</taxon>
        <taxon>Metazoa</taxon>
        <taxon>Chordata</taxon>
        <taxon>Craniata</taxon>
        <taxon>Vertebrata</taxon>
        <taxon>Euteleostomi</taxon>
        <taxon>Actinopterygii</taxon>
        <taxon>Neopterygii</taxon>
        <taxon>Teleostei</taxon>
        <taxon>Neoteleostei</taxon>
        <taxon>Acanthomorphata</taxon>
        <taxon>Ovalentaria</taxon>
        <taxon>Atherinomorphae</taxon>
        <taxon>Beloniformes</taxon>
        <taxon>Adrianichthyidae</taxon>
        <taxon>Oryziinae</taxon>
        <taxon>Oryzias</taxon>
    </lineage>
</organism>
<evidence type="ECO:0000256" key="2">
    <source>
        <dbReference type="ARBA" id="ARBA00004286"/>
    </source>
</evidence>
<evidence type="ECO:0000256" key="6">
    <source>
        <dbReference type="ARBA" id="ARBA00022763"/>
    </source>
</evidence>
<dbReference type="GO" id="GO:0006281">
    <property type="term" value="P:DNA repair"/>
    <property type="evidence" value="ECO:0007669"/>
    <property type="project" value="UniProtKB-KW"/>
</dbReference>
<reference evidence="24 25" key="2">
    <citation type="submission" date="2019-01" db="EMBL/GenBank/DDBJ databases">
        <title>A chromosome length genome reference of the Java medaka (oryzias javanicus).</title>
        <authorList>
            <person name="Herpin A."/>
            <person name="Takehana Y."/>
            <person name="Naruse K."/>
            <person name="Ansai S."/>
            <person name="Kawaguchi M."/>
        </authorList>
    </citation>
    <scope>NUCLEOTIDE SEQUENCE [LARGE SCALE GENOMIC DNA]</scope>
    <source>
        <strain evidence="24">RS831</strain>
        <tissue evidence="24">Whole body</tissue>
    </source>
</reference>
<comment type="similarity">
    <text evidence="3">Belongs to the helicase family. SKI2 subfamily.</text>
</comment>
<evidence type="ECO:0000256" key="1">
    <source>
        <dbReference type="ARBA" id="ARBA00004123"/>
    </source>
</evidence>
<reference evidence="24 25" key="1">
    <citation type="submission" date="2018-11" db="EMBL/GenBank/DDBJ databases">
        <authorList>
            <person name="Lopez-Roques C."/>
            <person name="Donnadieu C."/>
            <person name="Bouchez O."/>
            <person name="Klopp C."/>
            <person name="Cabau C."/>
            <person name="Zahm M."/>
        </authorList>
    </citation>
    <scope>NUCLEOTIDE SEQUENCE [LARGE SCALE GENOMIC DNA]</scope>
    <source>
        <strain evidence="24">RS831</strain>
        <tissue evidence="24">Whole body</tissue>
    </source>
</reference>
<evidence type="ECO:0000256" key="10">
    <source>
        <dbReference type="ARBA" id="ARBA00023125"/>
    </source>
</evidence>
<dbReference type="EMBL" id="CM012448">
    <property type="protein sequence ID" value="RVE66262.1"/>
    <property type="molecule type" value="Genomic_DNA"/>
</dbReference>
<dbReference type="GO" id="GO:0003677">
    <property type="term" value="F:DNA binding"/>
    <property type="evidence" value="ECO:0007669"/>
    <property type="project" value="UniProtKB-KW"/>
</dbReference>
<dbReference type="GO" id="GO:0005524">
    <property type="term" value="F:ATP binding"/>
    <property type="evidence" value="ECO:0007669"/>
    <property type="project" value="UniProtKB-KW"/>
</dbReference>
<dbReference type="InterPro" id="IPR036390">
    <property type="entry name" value="WH_DNA-bd_sf"/>
</dbReference>
<dbReference type="InterPro" id="IPR027417">
    <property type="entry name" value="P-loop_NTPase"/>
</dbReference>
<dbReference type="Pfam" id="PF00271">
    <property type="entry name" value="Helicase_C"/>
    <property type="match status" value="1"/>
</dbReference>
<evidence type="ECO:0000313" key="25">
    <source>
        <dbReference type="Proteomes" id="UP000283210"/>
    </source>
</evidence>
<keyword evidence="5" id="KW-0547">Nucleotide-binding</keyword>
<keyword evidence="6" id="KW-0227">DNA damage</keyword>
<dbReference type="InterPro" id="IPR014001">
    <property type="entry name" value="Helicase_ATP-bd"/>
</dbReference>
<dbReference type="PROSITE" id="PS51192">
    <property type="entry name" value="HELICASE_ATP_BIND_1"/>
    <property type="match status" value="1"/>
</dbReference>
<gene>
    <name evidence="24" type="ORF">OJAV_G00124530</name>
</gene>
<feature type="compositionally biased region" description="Basic and acidic residues" evidence="21">
    <location>
        <begin position="12"/>
        <end position="24"/>
    </location>
</feature>
<feature type="region of interest" description="Disordered" evidence="21">
    <location>
        <begin position="66"/>
        <end position="89"/>
    </location>
</feature>
<keyword evidence="25" id="KW-1185">Reference proteome</keyword>
<dbReference type="EC" id="5.6.2.4" evidence="15"/>
<evidence type="ECO:0000259" key="22">
    <source>
        <dbReference type="PROSITE" id="PS51192"/>
    </source>
</evidence>
<evidence type="ECO:0000256" key="14">
    <source>
        <dbReference type="ARBA" id="ARBA00034617"/>
    </source>
</evidence>
<dbReference type="InterPro" id="IPR046931">
    <property type="entry name" value="HTH_61"/>
</dbReference>
<evidence type="ECO:0000259" key="23">
    <source>
        <dbReference type="PROSITE" id="PS51194"/>
    </source>
</evidence>
<evidence type="ECO:0000256" key="17">
    <source>
        <dbReference type="ARBA" id="ARBA00053573"/>
    </source>
</evidence>
<dbReference type="InterPro" id="IPR011545">
    <property type="entry name" value="DEAD/DEAH_box_helicase_dom"/>
</dbReference>
<dbReference type="GO" id="GO:0005694">
    <property type="term" value="C:chromosome"/>
    <property type="evidence" value="ECO:0007669"/>
    <property type="project" value="UniProtKB-SubCell"/>
</dbReference>
<dbReference type="PANTHER" id="PTHR47961:SF12">
    <property type="entry name" value="HELICASE POLQ-LIKE"/>
    <property type="match status" value="1"/>
</dbReference>
<evidence type="ECO:0000256" key="21">
    <source>
        <dbReference type="SAM" id="MobiDB-lite"/>
    </source>
</evidence>
<comment type="function">
    <text evidence="17">Single-stranded 3'-5' DNA helicase that plays a key role in homology-driven double-strand break (DSB) repair. Involved in different DSB repair mechanisms that are guided by annealing of extensive stretches of complementary bases at break ends, such as microhomology-mediated end-joining (MMEJ), single-strand annealing (SSA) or synthesis-dependent strand annealing (SDSA). Possesses both DNA unwinding and annealing activities. Forms a complex with RAD51, stimulating HELQ DNA helicase activity and ability to unwing DNA. Efficiently unwinds substrates containing 3' overhangs or a D-loop. In contrast, interaction with the replication protein A (RPA/RP-A) complex inhibits DNA unwinding by HELQ but strongly stimulates DNA strand annealing. Triggers displacement of RPA from single-stranded DNA to facilitate annealing of complementary sequences.</text>
</comment>
<dbReference type="GO" id="GO:0016787">
    <property type="term" value="F:hydrolase activity"/>
    <property type="evidence" value="ECO:0007669"/>
    <property type="project" value="UniProtKB-KW"/>
</dbReference>
<dbReference type="Pfam" id="PF00270">
    <property type="entry name" value="DEAD"/>
    <property type="match status" value="1"/>
</dbReference>
<dbReference type="PANTHER" id="PTHR47961">
    <property type="entry name" value="DNA POLYMERASE THETA, PUTATIVE (AFU_ORTHOLOGUE AFUA_1G05260)-RELATED"/>
    <property type="match status" value="1"/>
</dbReference>
<dbReference type="OrthoDB" id="2320933at2759"/>
<dbReference type="InterPro" id="IPR050474">
    <property type="entry name" value="Hel308_SKI2-like"/>
</dbReference>
<evidence type="ECO:0000256" key="11">
    <source>
        <dbReference type="ARBA" id="ARBA00023204"/>
    </source>
</evidence>
<evidence type="ECO:0000256" key="3">
    <source>
        <dbReference type="ARBA" id="ARBA00010140"/>
    </source>
</evidence>
<dbReference type="GO" id="GO:0005634">
    <property type="term" value="C:nucleus"/>
    <property type="evidence" value="ECO:0007669"/>
    <property type="project" value="UniProtKB-SubCell"/>
</dbReference>
<evidence type="ECO:0000256" key="12">
    <source>
        <dbReference type="ARBA" id="ARBA00023235"/>
    </source>
</evidence>
<dbReference type="GO" id="GO:0043138">
    <property type="term" value="F:3'-5' DNA helicase activity"/>
    <property type="evidence" value="ECO:0007669"/>
    <property type="project" value="UniProtKB-EC"/>
</dbReference>
<accession>A0A437CTK8</accession>
<dbReference type="PROSITE" id="PS51194">
    <property type="entry name" value="HELICASE_CTER"/>
    <property type="match status" value="1"/>
</dbReference>
<evidence type="ECO:0000256" key="4">
    <source>
        <dbReference type="ARBA" id="ARBA00022454"/>
    </source>
</evidence>
<keyword evidence="8" id="KW-0347">Helicase</keyword>
<protein>
    <recommendedName>
        <fullName evidence="18">Helicase POLQ-like</fullName>
        <ecNumber evidence="15">5.6.2.4</ecNumber>
    </recommendedName>
    <alternativeName>
        <fullName evidence="20">Mus308-like helicase</fullName>
    </alternativeName>
    <alternativeName>
        <fullName evidence="19">POLQ-like helicase</fullName>
    </alternativeName>
</protein>
<keyword evidence="12" id="KW-0413">Isomerase</keyword>
<dbReference type="SUPFAM" id="SSF46785">
    <property type="entry name" value="Winged helix' DNA-binding domain"/>
    <property type="match status" value="1"/>
</dbReference>
<dbReference type="FunFam" id="3.40.50.300:FF:000813">
    <property type="entry name" value="helicase POLQ-like isoform X1"/>
    <property type="match status" value="1"/>
</dbReference>
<evidence type="ECO:0000256" key="9">
    <source>
        <dbReference type="ARBA" id="ARBA00022840"/>
    </source>
</evidence>
<comment type="subcellular location">
    <subcellularLocation>
        <location evidence="2">Chromosome</location>
    </subcellularLocation>
    <subcellularLocation>
        <location evidence="1">Nucleus</location>
    </subcellularLocation>
</comment>
<evidence type="ECO:0000256" key="13">
    <source>
        <dbReference type="ARBA" id="ARBA00023242"/>
    </source>
</evidence>
<name>A0A437CTK8_ORYJA</name>
<dbReference type="AlphaFoldDB" id="A0A437CTK8"/>
<dbReference type="SMART" id="SM00487">
    <property type="entry name" value="DEXDc"/>
    <property type="match status" value="1"/>
</dbReference>
<comment type="catalytic activity">
    <reaction evidence="16">
        <text>ATP + H2O = ADP + phosphate + H(+)</text>
        <dbReference type="Rhea" id="RHEA:13065"/>
        <dbReference type="ChEBI" id="CHEBI:15377"/>
        <dbReference type="ChEBI" id="CHEBI:15378"/>
        <dbReference type="ChEBI" id="CHEBI:30616"/>
        <dbReference type="ChEBI" id="CHEBI:43474"/>
        <dbReference type="ChEBI" id="CHEBI:456216"/>
        <dbReference type="EC" id="5.6.2.4"/>
    </reaction>
</comment>
<keyword evidence="9" id="KW-0067">ATP-binding</keyword>
<dbReference type="CDD" id="cd18795">
    <property type="entry name" value="SF2_C_Ski2"/>
    <property type="match status" value="1"/>
</dbReference>
<evidence type="ECO:0000256" key="8">
    <source>
        <dbReference type="ARBA" id="ARBA00022806"/>
    </source>
</evidence>
<dbReference type="FunFam" id="3.40.50.300:FF:001293">
    <property type="entry name" value="helicase POLQ-like isoform X5"/>
    <property type="match status" value="1"/>
</dbReference>
<dbReference type="InterPro" id="IPR048960">
    <property type="entry name" value="POLQ-like_helical"/>
</dbReference>
<dbReference type="SMART" id="SM00490">
    <property type="entry name" value="HELICc"/>
    <property type="match status" value="1"/>
</dbReference>
<dbReference type="CDD" id="cd18026">
    <property type="entry name" value="DEXHc_POLQ-like"/>
    <property type="match status" value="1"/>
</dbReference>
<keyword evidence="11" id="KW-0234">DNA repair</keyword>
<evidence type="ECO:0000313" key="24">
    <source>
        <dbReference type="EMBL" id="RVE66262.1"/>
    </source>
</evidence>
<dbReference type="Proteomes" id="UP000283210">
    <property type="component" value="Chromosome 12"/>
</dbReference>